<sequence>MSMLPHLPSHIQLARKHNAHHPPLLKLPIELLLMITTHLDNKNDADVLTIMLLRATSVVFTQMLPSPLPSLPYPFQRNAQRQKYIAFVRSRVLYALCARELARPSQLPAGHLVCAGCVASHPSPLFYLFQREQRPEERICSGREGTLDYLGYGCTFTVVQSGGRQIWICTPSRRSKEADGERVVHTLWPGWEGERVVRRIGPEWEGERGYFLGPVSVADAFWRLGKRKEDVKAEKEKEKDEDLVLRLDFVLLQCLPLEAISGNRVRELIPSAIFSKSGLCPHLTVSIVQKLLAKHPYKDCANQSTHGIIPRPCPWPSQPQRTMPWLSFGKYINRAKVNKEGRCGYIHHCPNPTCSTQFSLYRARLPPTSTNSQPQDELLLTVVRNLGPMTDPTDPRWRIQLTEPPRPSGVLWDLHNCPPRCCETKKRKLERWFPGRTKEELVERNPKWGLPCCGMVFPCCMMQKPSCAWMRVSADADDTDGMPVRESDTEILGREVGNLRGKNRSDLCSNRGVVEDPRWSRRGTLCWKWQARNRSGFEKGSRLGNWVGPVSK</sequence>
<dbReference type="EMBL" id="MU001777">
    <property type="protein sequence ID" value="KAF2798735.1"/>
    <property type="molecule type" value="Genomic_DNA"/>
</dbReference>
<proteinExistence type="predicted"/>
<dbReference type="Proteomes" id="UP000799757">
    <property type="component" value="Unassembled WGS sequence"/>
</dbReference>
<gene>
    <name evidence="1" type="ORF">K505DRAFT_321636</name>
</gene>
<accession>A0A6A6XRV8</accession>
<evidence type="ECO:0000313" key="1">
    <source>
        <dbReference type="EMBL" id="KAF2798735.1"/>
    </source>
</evidence>
<organism evidence="1 2">
    <name type="scientific">Melanomma pulvis-pyrius CBS 109.77</name>
    <dbReference type="NCBI Taxonomy" id="1314802"/>
    <lineage>
        <taxon>Eukaryota</taxon>
        <taxon>Fungi</taxon>
        <taxon>Dikarya</taxon>
        <taxon>Ascomycota</taxon>
        <taxon>Pezizomycotina</taxon>
        <taxon>Dothideomycetes</taxon>
        <taxon>Pleosporomycetidae</taxon>
        <taxon>Pleosporales</taxon>
        <taxon>Melanommataceae</taxon>
        <taxon>Melanomma</taxon>
    </lineage>
</organism>
<dbReference type="AlphaFoldDB" id="A0A6A6XRV8"/>
<evidence type="ECO:0000313" key="2">
    <source>
        <dbReference type="Proteomes" id="UP000799757"/>
    </source>
</evidence>
<protein>
    <submittedName>
        <fullName evidence="1">Uncharacterized protein</fullName>
    </submittedName>
</protein>
<reference evidence="1" key="1">
    <citation type="journal article" date="2020" name="Stud. Mycol.">
        <title>101 Dothideomycetes genomes: a test case for predicting lifestyles and emergence of pathogens.</title>
        <authorList>
            <person name="Haridas S."/>
            <person name="Albert R."/>
            <person name="Binder M."/>
            <person name="Bloem J."/>
            <person name="Labutti K."/>
            <person name="Salamov A."/>
            <person name="Andreopoulos B."/>
            <person name="Baker S."/>
            <person name="Barry K."/>
            <person name="Bills G."/>
            <person name="Bluhm B."/>
            <person name="Cannon C."/>
            <person name="Castanera R."/>
            <person name="Culley D."/>
            <person name="Daum C."/>
            <person name="Ezra D."/>
            <person name="Gonzalez J."/>
            <person name="Henrissat B."/>
            <person name="Kuo A."/>
            <person name="Liang C."/>
            <person name="Lipzen A."/>
            <person name="Lutzoni F."/>
            <person name="Magnuson J."/>
            <person name="Mondo S."/>
            <person name="Nolan M."/>
            <person name="Ohm R."/>
            <person name="Pangilinan J."/>
            <person name="Park H.-J."/>
            <person name="Ramirez L."/>
            <person name="Alfaro M."/>
            <person name="Sun H."/>
            <person name="Tritt A."/>
            <person name="Yoshinaga Y."/>
            <person name="Zwiers L.-H."/>
            <person name="Turgeon B."/>
            <person name="Goodwin S."/>
            <person name="Spatafora J."/>
            <person name="Crous P."/>
            <person name="Grigoriev I."/>
        </authorList>
    </citation>
    <scope>NUCLEOTIDE SEQUENCE</scope>
    <source>
        <strain evidence="1">CBS 109.77</strain>
    </source>
</reference>
<keyword evidence="2" id="KW-1185">Reference proteome</keyword>
<dbReference type="OrthoDB" id="3781162at2759"/>
<name>A0A6A6XRV8_9PLEO</name>